<sequence length="104" mass="11903">MGLDTGTGFLEFLFFRYVNASMPGKNTSAVEVTNISAHGFWLLAGDEELFLPYEEFPWFRKTTIDAILHVEEPAPGHYHWPDLDVDPTREIIRHPERFPLRAGG</sequence>
<evidence type="ECO:0008006" key="2">
    <source>
        <dbReference type="Google" id="ProtNLM"/>
    </source>
</evidence>
<name>A0A450UJI8_9GAMM</name>
<organism evidence="1">
    <name type="scientific">Candidatus Kentrum sp. LFY</name>
    <dbReference type="NCBI Taxonomy" id="2126342"/>
    <lineage>
        <taxon>Bacteria</taxon>
        <taxon>Pseudomonadati</taxon>
        <taxon>Pseudomonadota</taxon>
        <taxon>Gammaproteobacteria</taxon>
        <taxon>Candidatus Kentrum</taxon>
    </lineage>
</organism>
<dbReference type="InterPro" id="IPR018841">
    <property type="entry name" value="DUF2442"/>
</dbReference>
<reference evidence="1" key="1">
    <citation type="submission" date="2019-02" db="EMBL/GenBank/DDBJ databases">
        <authorList>
            <person name="Gruber-Vodicka R. H."/>
            <person name="Seah K. B. B."/>
        </authorList>
    </citation>
    <scope>NUCLEOTIDE SEQUENCE</scope>
    <source>
        <strain evidence="1">BECK_M7</strain>
    </source>
</reference>
<dbReference type="AlphaFoldDB" id="A0A450UJI8"/>
<protein>
    <recommendedName>
        <fullName evidence="2">DUF2442 domain-containing protein</fullName>
    </recommendedName>
</protein>
<evidence type="ECO:0000313" key="1">
    <source>
        <dbReference type="EMBL" id="VFJ92705.1"/>
    </source>
</evidence>
<accession>A0A450UJI8</accession>
<proteinExistence type="predicted"/>
<gene>
    <name evidence="1" type="ORF">BECKLFY1418B_GA0070995_103812</name>
</gene>
<dbReference type="EMBL" id="CAADFF010000038">
    <property type="protein sequence ID" value="VFJ92705.1"/>
    <property type="molecule type" value="Genomic_DNA"/>
</dbReference>
<dbReference type="Pfam" id="PF10387">
    <property type="entry name" value="DUF2442"/>
    <property type="match status" value="1"/>
</dbReference>